<sequence>MGILESKNKKRVRKTKIQKLILESVLTVGVLSAALLAPNVIGAMYKLGIMPKKRQGEYVSSSAAKMVRKGLMRFNGKFYEPTYKGQELLKLWNLDNYLIRKPGRWDKKWRIIIYDISEKKRRERMQIFSIFTQAGFYHLQNSVWVYPYDCEDIISLLKTDFGVGKNVLYIIADEIENDKYLRAFFEL</sequence>
<dbReference type="SUPFAM" id="SSF143430">
    <property type="entry name" value="TTP0101/SSO1404-like"/>
    <property type="match status" value="1"/>
</dbReference>
<dbReference type="Proteomes" id="UP000179381">
    <property type="component" value="Unassembled WGS sequence"/>
</dbReference>
<feature type="domain" description="Transcriptional repressor PaaX-like central Cas2-like" evidence="2">
    <location>
        <begin position="104"/>
        <end position="176"/>
    </location>
</feature>
<dbReference type="InterPro" id="IPR048846">
    <property type="entry name" value="PaaX-like_central"/>
</dbReference>
<evidence type="ECO:0000313" key="3">
    <source>
        <dbReference type="EMBL" id="OGI92609.1"/>
    </source>
</evidence>
<accession>A0A1F6XED5</accession>
<evidence type="ECO:0000256" key="1">
    <source>
        <dbReference type="SAM" id="Phobius"/>
    </source>
</evidence>
<dbReference type="EMBL" id="MFVH01000006">
    <property type="protein sequence ID" value="OGI92609.1"/>
    <property type="molecule type" value="Genomic_DNA"/>
</dbReference>
<dbReference type="Gene3D" id="3.30.70.2650">
    <property type="match status" value="1"/>
</dbReference>
<keyword evidence="1" id="KW-0812">Transmembrane</keyword>
<keyword evidence="1" id="KW-0472">Membrane</keyword>
<reference evidence="3 4" key="1">
    <citation type="journal article" date="2016" name="Nat. Commun.">
        <title>Thousands of microbial genomes shed light on interconnected biogeochemical processes in an aquifer system.</title>
        <authorList>
            <person name="Anantharaman K."/>
            <person name="Brown C.T."/>
            <person name="Hug L.A."/>
            <person name="Sharon I."/>
            <person name="Castelle C.J."/>
            <person name="Probst A.J."/>
            <person name="Thomas B.C."/>
            <person name="Singh A."/>
            <person name="Wilkins M.J."/>
            <person name="Karaoz U."/>
            <person name="Brodie E.L."/>
            <person name="Williams K.H."/>
            <person name="Hubbard S.S."/>
            <person name="Banfield J.F."/>
        </authorList>
    </citation>
    <scope>NUCLEOTIDE SEQUENCE [LARGE SCALE GENOMIC DNA]</scope>
</reference>
<evidence type="ECO:0000313" key="4">
    <source>
        <dbReference type="Proteomes" id="UP000179381"/>
    </source>
</evidence>
<keyword evidence="1" id="KW-1133">Transmembrane helix</keyword>
<organism evidence="3 4">
    <name type="scientific">Candidatus Nomurabacteria bacterium RIFCSPLOWO2_01_FULL_46_18</name>
    <dbReference type="NCBI Taxonomy" id="1801783"/>
    <lineage>
        <taxon>Bacteria</taxon>
        <taxon>Candidatus Nomuraibacteriota</taxon>
    </lineage>
</organism>
<comment type="caution">
    <text evidence="3">The sequence shown here is derived from an EMBL/GenBank/DDBJ whole genome shotgun (WGS) entry which is preliminary data.</text>
</comment>
<protein>
    <recommendedName>
        <fullName evidence="2">Transcriptional repressor PaaX-like central Cas2-like domain-containing protein</fullName>
    </recommendedName>
</protein>
<feature type="transmembrane region" description="Helical" evidence="1">
    <location>
        <begin position="20"/>
        <end position="45"/>
    </location>
</feature>
<gene>
    <name evidence="3" type="ORF">A2933_00565</name>
</gene>
<dbReference type="AlphaFoldDB" id="A0A1F6XED5"/>
<name>A0A1F6XED5_9BACT</name>
<evidence type="ECO:0000259" key="2">
    <source>
        <dbReference type="Pfam" id="PF20803"/>
    </source>
</evidence>
<dbReference type="Pfam" id="PF20803">
    <property type="entry name" value="PaaX_M"/>
    <property type="match status" value="1"/>
</dbReference>
<proteinExistence type="predicted"/>